<feature type="transmembrane region" description="Helical" evidence="6">
    <location>
        <begin position="472"/>
        <end position="492"/>
    </location>
</feature>
<evidence type="ECO:0000313" key="7">
    <source>
        <dbReference type="EMBL" id="AIS19227.1"/>
    </source>
</evidence>
<feature type="transmembrane region" description="Helical" evidence="6">
    <location>
        <begin position="381"/>
        <end position="402"/>
    </location>
</feature>
<evidence type="ECO:0000256" key="6">
    <source>
        <dbReference type="SAM" id="Phobius"/>
    </source>
</evidence>
<dbReference type="eggNOG" id="COG2244">
    <property type="taxonomic scope" value="Bacteria"/>
</dbReference>
<dbReference type="Proteomes" id="UP000029499">
    <property type="component" value="Chromosome"/>
</dbReference>
<dbReference type="InterPro" id="IPR002797">
    <property type="entry name" value="Polysacc_synth"/>
</dbReference>
<feature type="transmembrane region" description="Helical" evidence="6">
    <location>
        <begin position="222"/>
        <end position="246"/>
    </location>
</feature>
<dbReference type="KEGG" id="prh:LT40_18240"/>
<keyword evidence="4 6" id="KW-1133">Transmembrane helix</keyword>
<proteinExistence type="predicted"/>
<feature type="transmembrane region" description="Helical" evidence="6">
    <location>
        <begin position="350"/>
        <end position="369"/>
    </location>
</feature>
<dbReference type="PANTHER" id="PTHR30250:SF26">
    <property type="entry name" value="PSMA PROTEIN"/>
    <property type="match status" value="1"/>
</dbReference>
<keyword evidence="2" id="KW-1003">Cell membrane</keyword>
<feature type="transmembrane region" description="Helical" evidence="6">
    <location>
        <begin position="438"/>
        <end position="460"/>
    </location>
</feature>
<accession>A0A089YXQ4</accession>
<feature type="transmembrane region" description="Helical" evidence="6">
    <location>
        <begin position="86"/>
        <end position="107"/>
    </location>
</feature>
<dbReference type="HOGENOM" id="CLU_040791_0_0_6"/>
<evidence type="ECO:0000256" key="4">
    <source>
        <dbReference type="ARBA" id="ARBA00022989"/>
    </source>
</evidence>
<feature type="transmembrane region" description="Helical" evidence="6">
    <location>
        <begin position="266"/>
        <end position="285"/>
    </location>
</feature>
<sequence>MNKRSVIHNTALSYLGQAYALVIGILIMPFYLSHLGAEAYGLIGFYAVMQAWLLLLDAGVSPSLVRQIAHHQGSSDSAAAKRIGGWLMRSFELVFLPMAVVCALAVYLASDWMATHWLQAQALDPQTIVNCVILMGVMIGLRLFATLYKSGLQGLEMHAWLNNANVVIATLRYFGGLVLVTWVSQDAQVFFEFQLFVALVETLIFAAKAYRHLPAPTPLSGFNWALVKPILPFAASVSLTAVVWIVLTQLDKVLLSKVLPLAEYGYFSLVALLTTGIMMMINPLVQTLLPRMTVQVAEGREGDMHALYLGASRFVSTFLFPLAAIIAFYAEPLLFAWSGDAQAAQWGAPILFWYALGSAILAVSAFQYHLQYAYGEMRLHIWYSVISAAISVPAMIIAVYGWGALGAAVTWFTLRLVSFALWPQVVHRRLAPGLHRPWLRDILRISLSTVLGVLLTHPLFKAIAGGSSDRLVIFAALALCGVLTLALVAATYKPLAQRVFLKLSRASAER</sequence>
<protein>
    <submittedName>
        <fullName evidence="7">Polysaccharide biosynthesis protein</fullName>
    </submittedName>
</protein>
<feature type="transmembrane region" description="Helical" evidence="6">
    <location>
        <begin position="12"/>
        <end position="31"/>
    </location>
</feature>
<keyword evidence="3 6" id="KW-0812">Transmembrane</keyword>
<evidence type="ECO:0000256" key="2">
    <source>
        <dbReference type="ARBA" id="ARBA00022475"/>
    </source>
</evidence>
<evidence type="ECO:0000313" key="8">
    <source>
        <dbReference type="Proteomes" id="UP000029499"/>
    </source>
</evidence>
<evidence type="ECO:0000256" key="3">
    <source>
        <dbReference type="ARBA" id="ARBA00022692"/>
    </source>
</evidence>
<evidence type="ECO:0000256" key="1">
    <source>
        <dbReference type="ARBA" id="ARBA00004651"/>
    </source>
</evidence>
<comment type="subcellular location">
    <subcellularLocation>
        <location evidence="1">Cell membrane</location>
        <topology evidence="1">Multi-pass membrane protein</topology>
    </subcellularLocation>
</comment>
<feature type="transmembrane region" description="Helical" evidence="6">
    <location>
        <begin position="160"/>
        <end position="183"/>
    </location>
</feature>
<dbReference type="OrthoDB" id="653189at2"/>
<keyword evidence="8" id="KW-1185">Reference proteome</keyword>
<name>A0A089YXQ4_9PSED</name>
<dbReference type="GO" id="GO:0005886">
    <property type="term" value="C:plasma membrane"/>
    <property type="evidence" value="ECO:0007669"/>
    <property type="project" value="UniProtKB-SubCell"/>
</dbReference>
<organism evidence="7 8">
    <name type="scientific">Pseudomonas rhizosphaerae</name>
    <dbReference type="NCBI Taxonomy" id="216142"/>
    <lineage>
        <taxon>Bacteria</taxon>
        <taxon>Pseudomonadati</taxon>
        <taxon>Pseudomonadota</taxon>
        <taxon>Gammaproteobacteria</taxon>
        <taxon>Pseudomonadales</taxon>
        <taxon>Pseudomonadaceae</taxon>
        <taxon>Pseudomonas</taxon>
    </lineage>
</organism>
<feature type="transmembrane region" description="Helical" evidence="6">
    <location>
        <begin position="408"/>
        <end position="426"/>
    </location>
</feature>
<dbReference type="Pfam" id="PF01943">
    <property type="entry name" value="Polysacc_synt"/>
    <property type="match status" value="1"/>
</dbReference>
<dbReference type="AlphaFoldDB" id="A0A089YXQ4"/>
<dbReference type="STRING" id="216142.LT40_18240"/>
<feature type="transmembrane region" description="Helical" evidence="6">
    <location>
        <begin position="43"/>
        <end position="65"/>
    </location>
</feature>
<evidence type="ECO:0000256" key="5">
    <source>
        <dbReference type="ARBA" id="ARBA00023136"/>
    </source>
</evidence>
<dbReference type="RefSeq" id="WP_043192447.1">
    <property type="nucleotide sequence ID" value="NZ_CP009533.1"/>
</dbReference>
<feature type="transmembrane region" description="Helical" evidence="6">
    <location>
        <begin position="189"/>
        <end position="210"/>
    </location>
</feature>
<reference evidence="7 8" key="1">
    <citation type="journal article" date="2015" name="J. Biotechnol.">
        <title>Complete genome sequence of Pseudomonas rhizosphaerae IH5T (=DSM 16299T), a phosphate-solubilizing rhizobacterium for bacterial biofertilizer.</title>
        <authorList>
            <person name="Kwak Y."/>
            <person name="Jung B.K."/>
            <person name="Shin J.H."/>
        </authorList>
    </citation>
    <scope>NUCLEOTIDE SEQUENCE [LARGE SCALE GENOMIC DNA]</scope>
    <source>
        <strain evidence="7">DSM 16299</strain>
    </source>
</reference>
<dbReference type="EMBL" id="CP009533">
    <property type="protein sequence ID" value="AIS19227.1"/>
    <property type="molecule type" value="Genomic_DNA"/>
</dbReference>
<feature type="transmembrane region" description="Helical" evidence="6">
    <location>
        <begin position="127"/>
        <end position="148"/>
    </location>
</feature>
<feature type="transmembrane region" description="Helical" evidence="6">
    <location>
        <begin position="306"/>
        <end position="330"/>
    </location>
</feature>
<keyword evidence="5 6" id="KW-0472">Membrane</keyword>
<dbReference type="PANTHER" id="PTHR30250">
    <property type="entry name" value="PST FAMILY PREDICTED COLANIC ACID TRANSPORTER"/>
    <property type="match status" value="1"/>
</dbReference>
<dbReference type="InterPro" id="IPR050833">
    <property type="entry name" value="Poly_Biosynth_Transport"/>
</dbReference>
<gene>
    <name evidence="7" type="ORF">LT40_18240</name>
</gene>